<keyword evidence="1" id="KW-0812">Transmembrane</keyword>
<reference evidence="2" key="2">
    <citation type="submission" date="2017-06" db="EMBL/GenBank/DDBJ databases">
        <title>WGS assembly of Brachypodium distachyon.</title>
        <authorList>
            <consortium name="The International Brachypodium Initiative"/>
            <person name="Lucas S."/>
            <person name="Harmon-Smith M."/>
            <person name="Lail K."/>
            <person name="Tice H."/>
            <person name="Grimwood J."/>
            <person name="Bruce D."/>
            <person name="Barry K."/>
            <person name="Shu S."/>
            <person name="Lindquist E."/>
            <person name="Wang M."/>
            <person name="Pitluck S."/>
            <person name="Vogel J.P."/>
            <person name="Garvin D.F."/>
            <person name="Mockler T.C."/>
            <person name="Schmutz J."/>
            <person name="Rokhsar D."/>
            <person name="Bevan M.W."/>
        </authorList>
    </citation>
    <scope>NUCLEOTIDE SEQUENCE</scope>
    <source>
        <strain evidence="2">Bd21</strain>
    </source>
</reference>
<evidence type="ECO:0000313" key="4">
    <source>
        <dbReference type="Proteomes" id="UP000008810"/>
    </source>
</evidence>
<organism evidence="2">
    <name type="scientific">Brachypodium distachyon</name>
    <name type="common">Purple false brome</name>
    <name type="synonym">Trachynia distachya</name>
    <dbReference type="NCBI Taxonomy" id="15368"/>
    <lineage>
        <taxon>Eukaryota</taxon>
        <taxon>Viridiplantae</taxon>
        <taxon>Streptophyta</taxon>
        <taxon>Embryophyta</taxon>
        <taxon>Tracheophyta</taxon>
        <taxon>Spermatophyta</taxon>
        <taxon>Magnoliopsida</taxon>
        <taxon>Liliopsida</taxon>
        <taxon>Poales</taxon>
        <taxon>Poaceae</taxon>
        <taxon>BOP clade</taxon>
        <taxon>Pooideae</taxon>
        <taxon>Stipodae</taxon>
        <taxon>Brachypodieae</taxon>
        <taxon>Brachypodium</taxon>
    </lineage>
</organism>
<dbReference type="Gramene" id="PNT69443">
    <property type="protein sequence ID" value="PNT69443"/>
    <property type="gene ID" value="BRADI_3g55565v3"/>
</dbReference>
<dbReference type="AlphaFoldDB" id="A0A2K2D589"/>
<evidence type="ECO:0000313" key="2">
    <source>
        <dbReference type="EMBL" id="PNT69443.1"/>
    </source>
</evidence>
<keyword evidence="1" id="KW-0472">Membrane</keyword>
<dbReference type="Proteomes" id="UP000008810">
    <property type="component" value="Chromosome 3"/>
</dbReference>
<dbReference type="EnsemblPlants" id="PNT69443">
    <property type="protein sequence ID" value="PNT69443"/>
    <property type="gene ID" value="BRADI_3g55565v3"/>
</dbReference>
<gene>
    <name evidence="2" type="ORF">BRADI_3g55565v3</name>
</gene>
<sequence length="114" mass="12965">MEIGQTCHMVCHSQPLLCQLQLIAKAACLVKQANKKKVKTVQRSPNLLGFWERWNFGSQSYRRRHGSLGCFLILFFSTGNLFLDMNNDMYWCNFSRFSACIQLFGGESSMAAAS</sequence>
<feature type="transmembrane region" description="Helical" evidence="1">
    <location>
        <begin position="66"/>
        <end position="83"/>
    </location>
</feature>
<name>A0A2K2D589_BRADI</name>
<accession>A0A2K2D589</accession>
<evidence type="ECO:0000256" key="1">
    <source>
        <dbReference type="SAM" id="Phobius"/>
    </source>
</evidence>
<reference evidence="2 3" key="1">
    <citation type="journal article" date="2010" name="Nature">
        <title>Genome sequencing and analysis of the model grass Brachypodium distachyon.</title>
        <authorList>
            <consortium name="International Brachypodium Initiative"/>
        </authorList>
    </citation>
    <scope>NUCLEOTIDE SEQUENCE [LARGE SCALE GENOMIC DNA]</scope>
    <source>
        <strain evidence="2 3">Bd21</strain>
    </source>
</reference>
<reference evidence="3" key="3">
    <citation type="submission" date="2018-08" db="UniProtKB">
        <authorList>
            <consortium name="EnsemblPlants"/>
        </authorList>
    </citation>
    <scope>IDENTIFICATION</scope>
    <source>
        <strain evidence="3">cv. Bd21</strain>
    </source>
</reference>
<dbReference type="EMBL" id="CM000882">
    <property type="protein sequence ID" value="PNT69443.1"/>
    <property type="molecule type" value="Genomic_DNA"/>
</dbReference>
<dbReference type="InParanoid" id="A0A2K2D589"/>
<keyword evidence="1" id="KW-1133">Transmembrane helix</keyword>
<protein>
    <submittedName>
        <fullName evidence="2 3">Uncharacterized protein</fullName>
    </submittedName>
</protein>
<keyword evidence="4" id="KW-1185">Reference proteome</keyword>
<proteinExistence type="predicted"/>
<evidence type="ECO:0000313" key="3">
    <source>
        <dbReference type="EnsemblPlants" id="PNT69443"/>
    </source>
</evidence>